<keyword evidence="4" id="KW-0719">Serine esterase</keyword>
<dbReference type="AlphaFoldDB" id="A0A3D8Q6F7"/>
<comment type="caution">
    <text evidence="12">The sequence shown here is derived from an EMBL/GenBank/DDBJ whole genome shotgun (WGS) entry which is preliminary data.</text>
</comment>
<keyword evidence="13" id="KW-1185">Reference proteome</keyword>
<evidence type="ECO:0000256" key="11">
    <source>
        <dbReference type="SAM" id="SignalP"/>
    </source>
</evidence>
<evidence type="ECO:0000256" key="4">
    <source>
        <dbReference type="ARBA" id="ARBA00022487"/>
    </source>
</evidence>
<proteinExistence type="inferred from homology"/>
<evidence type="ECO:0000256" key="9">
    <source>
        <dbReference type="ARBA" id="ARBA00034045"/>
    </source>
</evidence>
<evidence type="ECO:0000313" key="13">
    <source>
        <dbReference type="Proteomes" id="UP000256328"/>
    </source>
</evidence>
<gene>
    <name evidence="12" type="ORF">BP5796_12819</name>
</gene>
<dbReference type="EC" id="3.1.1.74" evidence="3"/>
<comment type="similarity">
    <text evidence="2">Belongs to the cutinase family.</text>
</comment>
<dbReference type="InterPro" id="IPR029058">
    <property type="entry name" value="AB_hydrolase_fold"/>
</dbReference>
<dbReference type="InterPro" id="IPR000675">
    <property type="entry name" value="Cutinase/axe"/>
</dbReference>
<keyword evidence="8 10" id="KW-1015">Disulfide bond</keyword>
<dbReference type="PRINTS" id="PR00129">
    <property type="entry name" value="CUTINASE"/>
</dbReference>
<comment type="catalytic activity">
    <reaction evidence="9">
        <text>cutin + H2O = cutin monomers.</text>
        <dbReference type="EC" id="3.1.1.74"/>
    </reaction>
</comment>
<dbReference type="PANTHER" id="PTHR48250:SF3">
    <property type="entry name" value="CUTINASE 1-RELATED"/>
    <property type="match status" value="1"/>
</dbReference>
<feature type="chain" id="PRO_5017794232" description="cutinase" evidence="11">
    <location>
        <begin position="18"/>
        <end position="216"/>
    </location>
</feature>
<dbReference type="GO" id="GO:0016052">
    <property type="term" value="P:carbohydrate catabolic process"/>
    <property type="evidence" value="ECO:0007669"/>
    <property type="project" value="TreeGrafter"/>
</dbReference>
<dbReference type="OrthoDB" id="3225429at2759"/>
<evidence type="ECO:0000256" key="5">
    <source>
        <dbReference type="ARBA" id="ARBA00022525"/>
    </source>
</evidence>
<keyword evidence="6 11" id="KW-0732">Signal</keyword>
<reference evidence="12 13" key="1">
    <citation type="journal article" date="2018" name="IMA Fungus">
        <title>IMA Genome-F 9: Draft genome sequence of Annulohypoxylon stygium, Aspergillus mulundensis, Berkeleyomyces basicola (syn. Thielaviopsis basicola), Ceratocystis smalleyi, two Cercospora beticola strains, Coleophoma cylindrospora, Fusarium fracticaudum, Phialophora cf. hyalina, and Morchella septimelata.</title>
        <authorList>
            <person name="Wingfield B.D."/>
            <person name="Bills G.F."/>
            <person name="Dong Y."/>
            <person name="Huang W."/>
            <person name="Nel W.J."/>
            <person name="Swalarsk-Parry B.S."/>
            <person name="Vaghefi N."/>
            <person name="Wilken P.M."/>
            <person name="An Z."/>
            <person name="de Beer Z.W."/>
            <person name="De Vos L."/>
            <person name="Chen L."/>
            <person name="Duong T.A."/>
            <person name="Gao Y."/>
            <person name="Hammerbacher A."/>
            <person name="Kikkert J.R."/>
            <person name="Li Y."/>
            <person name="Li H."/>
            <person name="Li K."/>
            <person name="Li Q."/>
            <person name="Liu X."/>
            <person name="Ma X."/>
            <person name="Naidoo K."/>
            <person name="Pethybridge S.J."/>
            <person name="Sun J."/>
            <person name="Steenkamp E.T."/>
            <person name="van der Nest M.A."/>
            <person name="van Wyk S."/>
            <person name="Wingfield M.J."/>
            <person name="Xiong C."/>
            <person name="Yue Q."/>
            <person name="Zhang X."/>
        </authorList>
    </citation>
    <scope>NUCLEOTIDE SEQUENCE [LARGE SCALE GENOMIC DNA]</scope>
    <source>
        <strain evidence="12 13">BP5796</strain>
    </source>
</reference>
<dbReference type="SMART" id="SM01110">
    <property type="entry name" value="Cutinase"/>
    <property type="match status" value="1"/>
</dbReference>
<evidence type="ECO:0000313" key="12">
    <source>
        <dbReference type="EMBL" id="RDW57369.1"/>
    </source>
</evidence>
<evidence type="ECO:0000256" key="1">
    <source>
        <dbReference type="ARBA" id="ARBA00004613"/>
    </source>
</evidence>
<organism evidence="12 13">
    <name type="scientific">Coleophoma crateriformis</name>
    <dbReference type="NCBI Taxonomy" id="565419"/>
    <lineage>
        <taxon>Eukaryota</taxon>
        <taxon>Fungi</taxon>
        <taxon>Dikarya</taxon>
        <taxon>Ascomycota</taxon>
        <taxon>Pezizomycotina</taxon>
        <taxon>Leotiomycetes</taxon>
        <taxon>Helotiales</taxon>
        <taxon>Dermateaceae</taxon>
        <taxon>Coleophoma</taxon>
    </lineage>
</organism>
<evidence type="ECO:0000256" key="6">
    <source>
        <dbReference type="ARBA" id="ARBA00022729"/>
    </source>
</evidence>
<dbReference type="Gene3D" id="3.40.50.1820">
    <property type="entry name" value="alpha/beta hydrolase"/>
    <property type="match status" value="1"/>
</dbReference>
<feature type="signal peptide" evidence="11">
    <location>
        <begin position="1"/>
        <end position="17"/>
    </location>
</feature>
<name>A0A3D8Q6F7_9HELO</name>
<dbReference type="GO" id="GO:0005576">
    <property type="term" value="C:extracellular region"/>
    <property type="evidence" value="ECO:0007669"/>
    <property type="project" value="UniProtKB-SubCell"/>
</dbReference>
<dbReference type="InterPro" id="IPR011150">
    <property type="entry name" value="Cutinase_monf"/>
</dbReference>
<dbReference type="GO" id="GO:0050525">
    <property type="term" value="F:cutinase activity"/>
    <property type="evidence" value="ECO:0007669"/>
    <property type="project" value="UniProtKB-EC"/>
</dbReference>
<evidence type="ECO:0000256" key="2">
    <source>
        <dbReference type="ARBA" id="ARBA00007534"/>
    </source>
</evidence>
<evidence type="ECO:0000256" key="7">
    <source>
        <dbReference type="ARBA" id="ARBA00022801"/>
    </source>
</evidence>
<comment type="subcellular location">
    <subcellularLocation>
        <location evidence="1">Secreted</location>
    </subcellularLocation>
</comment>
<dbReference type="Proteomes" id="UP000256328">
    <property type="component" value="Unassembled WGS sequence"/>
</dbReference>
<evidence type="ECO:0000256" key="8">
    <source>
        <dbReference type="ARBA" id="ARBA00023157"/>
    </source>
</evidence>
<dbReference type="EMBL" id="PDLN01000023">
    <property type="protein sequence ID" value="RDW57369.1"/>
    <property type="molecule type" value="Genomic_DNA"/>
</dbReference>
<protein>
    <recommendedName>
        <fullName evidence="3">cutinase</fullName>
        <ecNumber evidence="3">3.1.1.74</ecNumber>
    </recommendedName>
</protein>
<keyword evidence="7" id="KW-0378">Hydrolase</keyword>
<dbReference type="PANTHER" id="PTHR48250">
    <property type="entry name" value="CUTINASE 2-RELATED"/>
    <property type="match status" value="1"/>
</dbReference>
<accession>A0A3D8Q6F7</accession>
<dbReference type="SUPFAM" id="SSF53474">
    <property type="entry name" value="alpha/beta-Hydrolases"/>
    <property type="match status" value="1"/>
</dbReference>
<evidence type="ECO:0000256" key="3">
    <source>
        <dbReference type="ARBA" id="ARBA00013095"/>
    </source>
</evidence>
<sequence>MKFQYITIAALASMTMATPVPNAAIVEASRLELEARQSGDTSDDLVNGICRQVTFIFARGSTESGNMGTVVGPQTCASLQDILGASNVACQGVGAPYAATLVDNLLPQNTSPTAIGAATAMFNLANTHQGTAVMDGSIQALPAALQAKVKGVVLFGFTRNAQDGGRIPNYPTSQTKVYCADGDLVCNNTLIITSAHFTYGADAPAAAAFLAQEVAL</sequence>
<keyword evidence="5" id="KW-0964">Secreted</keyword>
<dbReference type="Pfam" id="PF01083">
    <property type="entry name" value="Cutinase"/>
    <property type="match status" value="1"/>
</dbReference>
<feature type="disulfide bond" evidence="10">
    <location>
        <begin position="179"/>
        <end position="186"/>
    </location>
</feature>
<evidence type="ECO:0000256" key="10">
    <source>
        <dbReference type="PIRSR" id="PIRSR611150-2"/>
    </source>
</evidence>